<keyword evidence="3" id="KW-1185">Reference proteome</keyword>
<evidence type="ECO:0000313" key="2">
    <source>
        <dbReference type="EMBL" id="KAK9215834.1"/>
    </source>
</evidence>
<dbReference type="InterPro" id="IPR006527">
    <property type="entry name" value="F-box-assoc_dom_typ1"/>
</dbReference>
<dbReference type="PANTHER" id="PTHR31672">
    <property type="entry name" value="BNACNNG10540D PROTEIN"/>
    <property type="match status" value="1"/>
</dbReference>
<accession>A0AAP0QVB1</accession>
<dbReference type="InterPro" id="IPR050796">
    <property type="entry name" value="SCF_F-box_component"/>
</dbReference>
<dbReference type="InterPro" id="IPR017451">
    <property type="entry name" value="F-box-assoc_interact_dom"/>
</dbReference>
<dbReference type="Pfam" id="PF00646">
    <property type="entry name" value="F-box"/>
    <property type="match status" value="1"/>
</dbReference>
<name>A0AAP0QVB1_9ROSI</name>
<comment type="caution">
    <text evidence="2">The sequence shown here is derived from an EMBL/GenBank/DDBJ whole genome shotgun (WGS) entry which is preliminary data.</text>
</comment>
<sequence>MDDRDPLPLHIIDDILSRLHVKQLLRLRCVSKTWGDLIDGSDFIKLQLSRNQARDRSIITVGLGSTDTLYEEKYENGCIATKLDHPWMDSKQWIEVIAADSCYLDPSTRKHRLLPTTTTTLDSKTASCFLYGFGYDLTHDDYKLVRIARRSGDACFGGAAEVKVYSLARNSWKRIQDIPPCYIARDSPGVYASGSLHWIAMAEYGRHDFILALDLSDEAYKELPLPPPVLLETGCRVRANYFGVLDNGCLCMVSNYGGGYRTPLSHVWVMTEYGVKDSWTKLFSISEEQVFSPSPEFYDYSLPFESLEPLAFYEGGTQLLLAHNKINFLVYDLNTNQATVRWPEPDVAPMPGVFYMCLQSLVNLIN</sequence>
<dbReference type="InterPro" id="IPR036047">
    <property type="entry name" value="F-box-like_dom_sf"/>
</dbReference>
<organism evidence="2 3">
    <name type="scientific">Citrus x changshan-huyou</name>
    <dbReference type="NCBI Taxonomy" id="2935761"/>
    <lineage>
        <taxon>Eukaryota</taxon>
        <taxon>Viridiplantae</taxon>
        <taxon>Streptophyta</taxon>
        <taxon>Embryophyta</taxon>
        <taxon>Tracheophyta</taxon>
        <taxon>Spermatophyta</taxon>
        <taxon>Magnoliopsida</taxon>
        <taxon>eudicotyledons</taxon>
        <taxon>Gunneridae</taxon>
        <taxon>Pentapetalae</taxon>
        <taxon>rosids</taxon>
        <taxon>malvids</taxon>
        <taxon>Sapindales</taxon>
        <taxon>Rutaceae</taxon>
        <taxon>Aurantioideae</taxon>
        <taxon>Citrus</taxon>
    </lineage>
</organism>
<evidence type="ECO:0000259" key="1">
    <source>
        <dbReference type="PROSITE" id="PS50181"/>
    </source>
</evidence>
<evidence type="ECO:0000313" key="3">
    <source>
        <dbReference type="Proteomes" id="UP001428341"/>
    </source>
</evidence>
<feature type="domain" description="F-box" evidence="1">
    <location>
        <begin position="1"/>
        <end position="46"/>
    </location>
</feature>
<dbReference type="PROSITE" id="PS50181">
    <property type="entry name" value="FBOX"/>
    <property type="match status" value="1"/>
</dbReference>
<dbReference type="EMBL" id="JBCGBO010000003">
    <property type="protein sequence ID" value="KAK9215834.1"/>
    <property type="molecule type" value="Genomic_DNA"/>
</dbReference>
<proteinExistence type="predicted"/>
<reference evidence="2 3" key="1">
    <citation type="submission" date="2024-05" db="EMBL/GenBank/DDBJ databases">
        <title>Haplotype-resolved chromosome-level genome assembly of Huyou (Citrus changshanensis).</title>
        <authorList>
            <person name="Miao C."/>
            <person name="Chen W."/>
            <person name="Wu Y."/>
            <person name="Wang L."/>
            <person name="Zhao S."/>
            <person name="Grierson D."/>
            <person name="Xu C."/>
            <person name="Chen K."/>
        </authorList>
    </citation>
    <scope>NUCLEOTIDE SEQUENCE [LARGE SCALE GENOMIC DNA]</scope>
    <source>
        <strain evidence="2">01-14</strain>
        <tissue evidence="2">Leaf</tissue>
    </source>
</reference>
<protein>
    <recommendedName>
        <fullName evidence="1">F-box domain-containing protein</fullName>
    </recommendedName>
</protein>
<dbReference type="SMART" id="SM00256">
    <property type="entry name" value="FBOX"/>
    <property type="match status" value="1"/>
</dbReference>
<dbReference type="Pfam" id="PF07734">
    <property type="entry name" value="FBA_1"/>
    <property type="match status" value="1"/>
</dbReference>
<dbReference type="AlphaFoldDB" id="A0AAP0QVB1"/>
<dbReference type="SUPFAM" id="SSF81383">
    <property type="entry name" value="F-box domain"/>
    <property type="match status" value="1"/>
</dbReference>
<gene>
    <name evidence="2" type="ORF">WN944_007840</name>
</gene>
<dbReference type="NCBIfam" id="TIGR01640">
    <property type="entry name" value="F_box_assoc_1"/>
    <property type="match status" value="1"/>
</dbReference>
<dbReference type="Proteomes" id="UP001428341">
    <property type="component" value="Unassembled WGS sequence"/>
</dbReference>
<dbReference type="Gene3D" id="1.20.1280.50">
    <property type="match status" value="1"/>
</dbReference>
<dbReference type="PANTHER" id="PTHR31672:SF13">
    <property type="entry name" value="F-BOX PROTEIN CPR30-LIKE"/>
    <property type="match status" value="1"/>
</dbReference>
<dbReference type="InterPro" id="IPR001810">
    <property type="entry name" value="F-box_dom"/>
</dbReference>